<evidence type="ECO:0000256" key="1">
    <source>
        <dbReference type="SAM" id="SignalP"/>
    </source>
</evidence>
<sequence length="114" mass="12944">MDHFFILLKLTRISSTLCLTHSMAKRSRREGLTRMCSFGIRNSKAYENLGTEMQSNAYVTTQLATCSPVVLLLTSLFRPRTPSRWKNTKQSPESIAVLGTVLGHVWQLVWQTAQ</sequence>
<organism evidence="2">
    <name type="scientific">Cacopsylla melanoneura</name>
    <dbReference type="NCBI Taxonomy" id="428564"/>
    <lineage>
        <taxon>Eukaryota</taxon>
        <taxon>Metazoa</taxon>
        <taxon>Ecdysozoa</taxon>
        <taxon>Arthropoda</taxon>
        <taxon>Hexapoda</taxon>
        <taxon>Insecta</taxon>
        <taxon>Pterygota</taxon>
        <taxon>Neoptera</taxon>
        <taxon>Paraneoptera</taxon>
        <taxon>Hemiptera</taxon>
        <taxon>Sternorrhyncha</taxon>
        <taxon>Psylloidea</taxon>
        <taxon>Psyllidae</taxon>
        <taxon>Psyllinae</taxon>
        <taxon>Cacopsylla</taxon>
    </lineage>
</organism>
<feature type="chain" id="PRO_5036429147" evidence="1">
    <location>
        <begin position="19"/>
        <end position="114"/>
    </location>
</feature>
<name>A0A8D9F5W9_9HEMI</name>
<dbReference type="EMBL" id="HBUF01608257">
    <property type="protein sequence ID" value="CAG6778122.1"/>
    <property type="molecule type" value="Transcribed_RNA"/>
</dbReference>
<protein>
    <submittedName>
        <fullName evidence="2">Uncharacterized protein</fullName>
    </submittedName>
</protein>
<feature type="signal peptide" evidence="1">
    <location>
        <begin position="1"/>
        <end position="18"/>
    </location>
</feature>
<dbReference type="EMBL" id="HBUF01608258">
    <property type="protein sequence ID" value="CAG6778124.1"/>
    <property type="molecule type" value="Transcribed_RNA"/>
</dbReference>
<dbReference type="AlphaFoldDB" id="A0A8D9F5W9"/>
<reference evidence="2" key="1">
    <citation type="submission" date="2021-05" db="EMBL/GenBank/DDBJ databases">
        <authorList>
            <person name="Alioto T."/>
            <person name="Alioto T."/>
            <person name="Gomez Garrido J."/>
        </authorList>
    </citation>
    <scope>NUCLEOTIDE SEQUENCE</scope>
</reference>
<evidence type="ECO:0000313" key="2">
    <source>
        <dbReference type="EMBL" id="CAG6778122.1"/>
    </source>
</evidence>
<keyword evidence="1" id="KW-0732">Signal</keyword>
<proteinExistence type="predicted"/>
<accession>A0A8D9F5W9</accession>